<evidence type="ECO:0000313" key="10">
    <source>
        <dbReference type="Proteomes" id="UP000575898"/>
    </source>
</evidence>
<dbReference type="GO" id="GO:0008233">
    <property type="term" value="F:peptidase activity"/>
    <property type="evidence" value="ECO:0007669"/>
    <property type="project" value="UniProtKB-KW"/>
</dbReference>
<feature type="transmembrane region" description="Helical" evidence="8">
    <location>
        <begin position="12"/>
        <end position="35"/>
    </location>
</feature>
<keyword evidence="10" id="KW-1185">Reference proteome</keyword>
<feature type="transmembrane region" description="Helical" evidence="8">
    <location>
        <begin position="119"/>
        <end position="138"/>
    </location>
</feature>
<keyword evidence="6 8" id="KW-1133">Transmembrane helix</keyword>
<evidence type="ECO:0000256" key="3">
    <source>
        <dbReference type="ARBA" id="ARBA00022670"/>
    </source>
</evidence>
<dbReference type="RefSeq" id="WP_184040675.1">
    <property type="nucleotide sequence ID" value="NZ_JACHHY010000018.1"/>
</dbReference>
<evidence type="ECO:0000256" key="2">
    <source>
        <dbReference type="ARBA" id="ARBA00022475"/>
    </source>
</evidence>
<keyword evidence="4 8" id="KW-0812">Transmembrane</keyword>
<dbReference type="GO" id="GO:0006508">
    <property type="term" value="P:proteolysis"/>
    <property type="evidence" value="ECO:0007669"/>
    <property type="project" value="UniProtKB-KW"/>
</dbReference>
<dbReference type="Pfam" id="PF09721">
    <property type="entry name" value="Exosortase_EpsH"/>
    <property type="match status" value="1"/>
</dbReference>
<accession>A0A840MWN3</accession>
<gene>
    <name evidence="9" type="ORF">HNQ59_002883</name>
</gene>
<feature type="transmembrane region" description="Helical" evidence="8">
    <location>
        <begin position="176"/>
        <end position="201"/>
    </location>
</feature>
<evidence type="ECO:0000256" key="6">
    <source>
        <dbReference type="ARBA" id="ARBA00022989"/>
    </source>
</evidence>
<protein>
    <submittedName>
        <fullName evidence="9">Exosortase B</fullName>
    </submittedName>
</protein>
<reference evidence="9 10" key="1">
    <citation type="submission" date="2020-08" db="EMBL/GenBank/DDBJ databases">
        <title>Genomic Encyclopedia of Type Strains, Phase IV (KMG-IV): sequencing the most valuable type-strain genomes for metagenomic binning, comparative biology and taxonomic classification.</title>
        <authorList>
            <person name="Goeker M."/>
        </authorList>
    </citation>
    <scope>NUCLEOTIDE SEQUENCE [LARGE SCALE GENOMIC DNA]</scope>
    <source>
        <strain evidence="9 10">DSM 27165</strain>
    </source>
</reference>
<keyword evidence="2" id="KW-1003">Cell membrane</keyword>
<dbReference type="InterPro" id="IPR013426">
    <property type="entry name" value="EpsH-like"/>
</dbReference>
<dbReference type="NCBIfam" id="TIGR03113">
    <property type="entry name" value="exosort_XrtB"/>
    <property type="match status" value="1"/>
</dbReference>
<keyword evidence="3" id="KW-0645">Protease</keyword>
<comment type="subcellular location">
    <subcellularLocation>
        <location evidence="1">Cell membrane</location>
        <topology evidence="1">Multi-pass membrane protein</topology>
    </subcellularLocation>
</comment>
<name>A0A840MWN3_9PROT</name>
<dbReference type="EMBL" id="JACHHY010000018">
    <property type="protein sequence ID" value="MBB5019581.1"/>
    <property type="molecule type" value="Genomic_DNA"/>
</dbReference>
<feature type="transmembrane region" description="Helical" evidence="8">
    <location>
        <begin position="252"/>
        <end position="276"/>
    </location>
</feature>
<dbReference type="NCBIfam" id="TIGR02602">
    <property type="entry name" value="8TM_EpsH"/>
    <property type="match status" value="1"/>
</dbReference>
<dbReference type="Proteomes" id="UP000575898">
    <property type="component" value="Unassembled WGS sequence"/>
</dbReference>
<evidence type="ECO:0000256" key="8">
    <source>
        <dbReference type="SAM" id="Phobius"/>
    </source>
</evidence>
<evidence type="ECO:0000256" key="4">
    <source>
        <dbReference type="ARBA" id="ARBA00022692"/>
    </source>
</evidence>
<proteinExistence type="predicted"/>
<comment type="caution">
    <text evidence="9">The sequence shown here is derived from an EMBL/GenBank/DDBJ whole genome shotgun (WGS) entry which is preliminary data.</text>
</comment>
<dbReference type="AlphaFoldDB" id="A0A840MWN3"/>
<keyword evidence="7 8" id="KW-0472">Membrane</keyword>
<feature type="transmembrane region" description="Helical" evidence="8">
    <location>
        <begin position="213"/>
        <end position="240"/>
    </location>
</feature>
<dbReference type="NCBIfam" id="TIGR04178">
    <property type="entry name" value="exo_archaeo"/>
    <property type="match status" value="1"/>
</dbReference>
<organism evidence="9 10">
    <name type="scientific">Chitinivorax tropicus</name>
    <dbReference type="NCBI Taxonomy" id="714531"/>
    <lineage>
        <taxon>Bacteria</taxon>
        <taxon>Pseudomonadati</taxon>
        <taxon>Pseudomonadota</taxon>
        <taxon>Betaproteobacteria</taxon>
        <taxon>Chitinivorax</taxon>
    </lineage>
</organism>
<dbReference type="InterPro" id="IPR019127">
    <property type="entry name" value="Exosortase"/>
</dbReference>
<sequence>MLATQVFRPIDSLPLLVGLLVLFIPTYYTLFNGLWLADEQAHGPIVMVMSYWLLWSKRDVLLALPPKPANVSAWALLLLGCCCYVVGRSQDIVILELGAQIPILATLLLFHWGWRAVRVCLFPLFFLIFMLPLPGAFVDAATAALKLHVSAIAESLLYGFGYPVARNGVMLNIGQYQLLVADACSGLHSMFSLSAMGLLYLYLMEYRAIWRNILLAGLILPIAFIANVVRVIVLVLITFYQGNEAAQGFVHGFAGIFLFIVALLGLLSIDALLGLFGGKDSHEVSQ</sequence>
<keyword evidence="5" id="KW-0378">Hydrolase</keyword>
<dbReference type="InterPro" id="IPR017544">
    <property type="entry name" value="Exosortase-2"/>
</dbReference>
<evidence type="ECO:0000256" key="7">
    <source>
        <dbReference type="ARBA" id="ARBA00023136"/>
    </source>
</evidence>
<evidence type="ECO:0000313" key="9">
    <source>
        <dbReference type="EMBL" id="MBB5019581.1"/>
    </source>
</evidence>
<dbReference type="GO" id="GO:0005886">
    <property type="term" value="C:plasma membrane"/>
    <property type="evidence" value="ECO:0007669"/>
    <property type="project" value="UniProtKB-SubCell"/>
</dbReference>
<evidence type="ECO:0000256" key="5">
    <source>
        <dbReference type="ARBA" id="ARBA00022801"/>
    </source>
</evidence>
<evidence type="ECO:0000256" key="1">
    <source>
        <dbReference type="ARBA" id="ARBA00004651"/>
    </source>
</evidence>
<dbReference type="InterPro" id="IPR026392">
    <property type="entry name" value="Exo/Archaeosortase_dom"/>
</dbReference>
<feature type="transmembrane region" description="Helical" evidence="8">
    <location>
        <begin position="93"/>
        <end position="112"/>
    </location>
</feature>